<sequence length="55" mass="6646">MDKLKTIFFDKDGSRRDVKFSMKKERKKVELKKQQNIDPNEPKKRTPKKEAKPKQ</sequence>
<name>A0A1G6ESR0_9BACT</name>
<evidence type="ECO:0000313" key="3">
    <source>
        <dbReference type="Proteomes" id="UP000198771"/>
    </source>
</evidence>
<accession>A0A1G6ESR0</accession>
<organism evidence="2 3">
    <name type="scientific">Desulfonatronum thiosulfatophilum</name>
    <dbReference type="NCBI Taxonomy" id="617002"/>
    <lineage>
        <taxon>Bacteria</taxon>
        <taxon>Pseudomonadati</taxon>
        <taxon>Thermodesulfobacteriota</taxon>
        <taxon>Desulfovibrionia</taxon>
        <taxon>Desulfovibrionales</taxon>
        <taxon>Desulfonatronaceae</taxon>
        <taxon>Desulfonatronum</taxon>
    </lineage>
</organism>
<dbReference type="RefSeq" id="WP_153304293.1">
    <property type="nucleotide sequence ID" value="NZ_FMXO01000022.1"/>
</dbReference>
<dbReference type="Proteomes" id="UP000198771">
    <property type="component" value="Unassembled WGS sequence"/>
</dbReference>
<protein>
    <submittedName>
        <fullName evidence="2">Uncharacterized protein</fullName>
    </submittedName>
</protein>
<dbReference type="EMBL" id="FMXO01000022">
    <property type="protein sequence ID" value="SDB60494.1"/>
    <property type="molecule type" value="Genomic_DNA"/>
</dbReference>
<feature type="region of interest" description="Disordered" evidence="1">
    <location>
        <begin position="19"/>
        <end position="55"/>
    </location>
</feature>
<proteinExistence type="predicted"/>
<gene>
    <name evidence="2" type="ORF">SAMN05660653_03106</name>
</gene>
<evidence type="ECO:0000313" key="2">
    <source>
        <dbReference type="EMBL" id="SDB60494.1"/>
    </source>
</evidence>
<keyword evidence="3" id="KW-1185">Reference proteome</keyword>
<evidence type="ECO:0000256" key="1">
    <source>
        <dbReference type="SAM" id="MobiDB-lite"/>
    </source>
</evidence>
<reference evidence="2 3" key="1">
    <citation type="submission" date="2016-10" db="EMBL/GenBank/DDBJ databases">
        <authorList>
            <person name="de Groot N.N."/>
        </authorList>
    </citation>
    <scope>NUCLEOTIDE SEQUENCE [LARGE SCALE GENOMIC DNA]</scope>
    <source>
        <strain evidence="2 3">ASO4-2</strain>
    </source>
</reference>
<dbReference type="AlphaFoldDB" id="A0A1G6ESR0"/>